<name>A0A846MQ36_9BACT</name>
<dbReference type="AlphaFoldDB" id="A0A846MQ36"/>
<proteinExistence type="predicted"/>
<keyword evidence="2" id="KW-0436">Ligase</keyword>
<dbReference type="GO" id="GO:0047474">
    <property type="term" value="F:long-chain fatty acid--protein ligase activity"/>
    <property type="evidence" value="ECO:0007669"/>
    <property type="project" value="InterPro"/>
</dbReference>
<dbReference type="Gene3D" id="3.40.50.12780">
    <property type="entry name" value="N-terminal domain of ligase-like"/>
    <property type="match status" value="1"/>
</dbReference>
<dbReference type="GO" id="GO:0008218">
    <property type="term" value="P:bioluminescence"/>
    <property type="evidence" value="ECO:0007669"/>
    <property type="project" value="InterPro"/>
</dbReference>
<comment type="caution">
    <text evidence="2">The sequence shown here is derived from an EMBL/GenBank/DDBJ whole genome shotgun (WGS) entry which is preliminary data.</text>
</comment>
<evidence type="ECO:0000313" key="3">
    <source>
        <dbReference type="Proteomes" id="UP000537126"/>
    </source>
</evidence>
<evidence type="ECO:0000313" key="2">
    <source>
        <dbReference type="EMBL" id="NIK73565.1"/>
    </source>
</evidence>
<sequence>MLDSPERRQLMHRVLTLCEDSFEPLALEVFRYQYKHNAVYRAFVQALGVDASKINKIEQIPFLPIELFKEQRVFCEGLPSVLVFESSGTTGQPRSRHYVADPAWYATVSRSIFESQYGALSNFHILALLPSYLERQTSSLVWMVRHFIEQSGSKASGFYLYNYEELLKVVQCLKKQADGRQILLIGVSFALLELAEGYAPDLSGVIVMETGGMKGRRQELLREELHALLCQKMNLQQVHSEYGMTELLSQAYSKGEGIFEAPPWMRVLLREPNDPLTLNPHQRAGAVSIIDLANIDSCAFIATQDMGSLLPDGRFRISGRMDFAEQRGCNMLLWQ</sequence>
<gene>
    <name evidence="2" type="ORF">FHS56_001051</name>
</gene>
<dbReference type="InterPro" id="IPR007534">
    <property type="entry name" value="LuxE"/>
</dbReference>
<accession>A0A846MQ36</accession>
<dbReference type="EMBL" id="JAASRN010000001">
    <property type="protein sequence ID" value="NIK73565.1"/>
    <property type="molecule type" value="Genomic_DNA"/>
</dbReference>
<dbReference type="Proteomes" id="UP000537126">
    <property type="component" value="Unassembled WGS sequence"/>
</dbReference>
<reference evidence="2 3" key="1">
    <citation type="submission" date="2020-03" db="EMBL/GenBank/DDBJ databases">
        <title>Genomic Encyclopedia of Type Strains, Phase IV (KMG-IV): sequencing the most valuable type-strain genomes for metagenomic binning, comparative biology and taxonomic classification.</title>
        <authorList>
            <person name="Goeker M."/>
        </authorList>
    </citation>
    <scope>NUCLEOTIDE SEQUENCE [LARGE SCALE GENOMIC DNA]</scope>
    <source>
        <strain evidence="2 3">DSM 5718</strain>
    </source>
</reference>
<dbReference type="InterPro" id="IPR042099">
    <property type="entry name" value="ANL_N_sf"/>
</dbReference>
<feature type="domain" description="Acyl-protein synthetase LuxE" evidence="1">
    <location>
        <begin position="25"/>
        <end position="333"/>
    </location>
</feature>
<evidence type="ECO:0000259" key="1">
    <source>
        <dbReference type="Pfam" id="PF04443"/>
    </source>
</evidence>
<dbReference type="SUPFAM" id="SSF56801">
    <property type="entry name" value="Acetyl-CoA synthetase-like"/>
    <property type="match status" value="1"/>
</dbReference>
<dbReference type="RefSeq" id="WP_243844143.1">
    <property type="nucleotide sequence ID" value="NZ_JAASRN010000001.1"/>
</dbReference>
<keyword evidence="3" id="KW-1185">Reference proteome</keyword>
<dbReference type="Pfam" id="PF04443">
    <property type="entry name" value="LuxE"/>
    <property type="match status" value="1"/>
</dbReference>
<organism evidence="2 3">
    <name type="scientific">Thermonema lapsum</name>
    <dbReference type="NCBI Taxonomy" id="28195"/>
    <lineage>
        <taxon>Bacteria</taxon>
        <taxon>Pseudomonadati</taxon>
        <taxon>Bacteroidota</taxon>
        <taxon>Cytophagia</taxon>
        <taxon>Cytophagales</taxon>
        <taxon>Thermonemataceae</taxon>
        <taxon>Thermonema</taxon>
    </lineage>
</organism>
<protein>
    <submittedName>
        <fullName evidence="2">Phenylacetate-coenzyme A ligase PaaK-like adenylate-forming protein</fullName>
    </submittedName>
</protein>